<evidence type="ECO:0000313" key="1">
    <source>
        <dbReference type="EMBL" id="GAH97319.1"/>
    </source>
</evidence>
<organism evidence="1">
    <name type="scientific">marine sediment metagenome</name>
    <dbReference type="NCBI Taxonomy" id="412755"/>
    <lineage>
        <taxon>unclassified sequences</taxon>
        <taxon>metagenomes</taxon>
        <taxon>ecological metagenomes</taxon>
    </lineage>
</organism>
<feature type="non-terminal residue" evidence="1">
    <location>
        <position position="1"/>
    </location>
</feature>
<accession>X1L4F5</accession>
<reference evidence="1" key="1">
    <citation type="journal article" date="2014" name="Front. Microbiol.">
        <title>High frequency of phylogenetically diverse reductive dehalogenase-homologous genes in deep subseafloor sedimentary metagenomes.</title>
        <authorList>
            <person name="Kawai M."/>
            <person name="Futagami T."/>
            <person name="Toyoda A."/>
            <person name="Takaki Y."/>
            <person name="Nishi S."/>
            <person name="Hori S."/>
            <person name="Arai W."/>
            <person name="Tsubouchi T."/>
            <person name="Morono Y."/>
            <person name="Uchiyama I."/>
            <person name="Ito T."/>
            <person name="Fujiyama A."/>
            <person name="Inagaki F."/>
            <person name="Takami H."/>
        </authorList>
    </citation>
    <scope>NUCLEOTIDE SEQUENCE</scope>
    <source>
        <strain evidence="1">Expedition CK06-06</strain>
    </source>
</reference>
<sequence length="32" mass="3823">TLCDFVVTSLPLYRPGEKTRIVDDWERKIRES</sequence>
<protein>
    <submittedName>
        <fullName evidence="1">Uncharacterized protein</fullName>
    </submittedName>
</protein>
<proteinExistence type="predicted"/>
<name>X1L4F5_9ZZZZ</name>
<dbReference type="EMBL" id="BARU01049919">
    <property type="protein sequence ID" value="GAH97319.1"/>
    <property type="molecule type" value="Genomic_DNA"/>
</dbReference>
<comment type="caution">
    <text evidence="1">The sequence shown here is derived from an EMBL/GenBank/DDBJ whole genome shotgun (WGS) entry which is preliminary data.</text>
</comment>
<gene>
    <name evidence="1" type="ORF">S03H2_73122</name>
</gene>
<dbReference type="AlphaFoldDB" id="X1L4F5"/>
<feature type="non-terminal residue" evidence="1">
    <location>
        <position position="32"/>
    </location>
</feature>